<evidence type="ECO:0000313" key="1">
    <source>
        <dbReference type="EMBL" id="EIM80195.1"/>
    </source>
</evidence>
<dbReference type="AlphaFoldDB" id="R7RZ46"/>
<gene>
    <name evidence="1" type="ORF">STEHIDRAFT_163066</name>
</gene>
<name>R7RZ46_STEHR</name>
<dbReference type="GeneID" id="18802218"/>
<organism evidence="1 2">
    <name type="scientific">Stereum hirsutum (strain FP-91666)</name>
    <name type="common">White-rot fungus</name>
    <dbReference type="NCBI Taxonomy" id="721885"/>
    <lineage>
        <taxon>Eukaryota</taxon>
        <taxon>Fungi</taxon>
        <taxon>Dikarya</taxon>
        <taxon>Basidiomycota</taxon>
        <taxon>Agaricomycotina</taxon>
        <taxon>Agaricomycetes</taxon>
        <taxon>Russulales</taxon>
        <taxon>Stereaceae</taxon>
        <taxon>Stereum</taxon>
    </lineage>
</organism>
<accession>R7RZ46</accession>
<dbReference type="Proteomes" id="UP000053927">
    <property type="component" value="Unassembled WGS sequence"/>
</dbReference>
<proteinExistence type="predicted"/>
<dbReference type="RefSeq" id="XP_007310801.1">
    <property type="nucleotide sequence ID" value="XM_007310739.1"/>
</dbReference>
<protein>
    <submittedName>
        <fullName evidence="1">Uncharacterized protein</fullName>
    </submittedName>
</protein>
<dbReference type="KEGG" id="shs:STEHIDRAFT_163066"/>
<sequence>MPLPFDIAEWETPIQICRIPLLQCHNTLRSFRLQLLHRIHDDEFVELSDLVKSFGTHYPLLEELDIHSPNRTAPDFCVFPPGRIEDHLFPRLRVLHMSGLKLPWLSVPFQDLSVLRINFPSRDISSGMPRLIHLLNILEEMLNLSVLEIFTYWYDARPVFEADLAITASPYNSKLISLPRLTSLRLNVEVRACVVLRHCLKIPSNAYVDISPNNIVKDEDPEALASLFVPDPTCIIGDPITLRTARVSSSYNLQVSATTEQDLNKDTHLLHCDLLWGTSDGSESSPVIFLRILCTTLFSNLTHLEIPPWNLVLVTSSHQWRGTFGPLTNLRKLTYRARDGMVLHLFEALTADTTDILDGDQQVVVLFPKLHTLRVHLWDERGVSLLEARQSSVSPLSVLEVFGCSVSEDSQMALKAIIAEVNIN</sequence>
<dbReference type="EMBL" id="JH687399">
    <property type="protein sequence ID" value="EIM80195.1"/>
    <property type="molecule type" value="Genomic_DNA"/>
</dbReference>
<evidence type="ECO:0000313" key="2">
    <source>
        <dbReference type="Proteomes" id="UP000053927"/>
    </source>
</evidence>
<reference evidence="2" key="1">
    <citation type="journal article" date="2012" name="Science">
        <title>The Paleozoic origin of enzymatic lignin decomposition reconstructed from 31 fungal genomes.</title>
        <authorList>
            <person name="Floudas D."/>
            <person name="Binder M."/>
            <person name="Riley R."/>
            <person name="Barry K."/>
            <person name="Blanchette R.A."/>
            <person name="Henrissat B."/>
            <person name="Martinez A.T."/>
            <person name="Otillar R."/>
            <person name="Spatafora J.W."/>
            <person name="Yadav J.S."/>
            <person name="Aerts A."/>
            <person name="Benoit I."/>
            <person name="Boyd A."/>
            <person name="Carlson A."/>
            <person name="Copeland A."/>
            <person name="Coutinho P.M."/>
            <person name="de Vries R.P."/>
            <person name="Ferreira P."/>
            <person name="Findley K."/>
            <person name="Foster B."/>
            <person name="Gaskell J."/>
            <person name="Glotzer D."/>
            <person name="Gorecki P."/>
            <person name="Heitman J."/>
            <person name="Hesse C."/>
            <person name="Hori C."/>
            <person name="Igarashi K."/>
            <person name="Jurgens J.A."/>
            <person name="Kallen N."/>
            <person name="Kersten P."/>
            <person name="Kohler A."/>
            <person name="Kuees U."/>
            <person name="Kumar T.K.A."/>
            <person name="Kuo A."/>
            <person name="LaButti K."/>
            <person name="Larrondo L.F."/>
            <person name="Lindquist E."/>
            <person name="Ling A."/>
            <person name="Lombard V."/>
            <person name="Lucas S."/>
            <person name="Lundell T."/>
            <person name="Martin R."/>
            <person name="McLaughlin D.J."/>
            <person name="Morgenstern I."/>
            <person name="Morin E."/>
            <person name="Murat C."/>
            <person name="Nagy L.G."/>
            <person name="Nolan M."/>
            <person name="Ohm R.A."/>
            <person name="Patyshakuliyeva A."/>
            <person name="Rokas A."/>
            <person name="Ruiz-Duenas F.J."/>
            <person name="Sabat G."/>
            <person name="Salamov A."/>
            <person name="Samejima M."/>
            <person name="Schmutz J."/>
            <person name="Slot J.C."/>
            <person name="St John F."/>
            <person name="Stenlid J."/>
            <person name="Sun H."/>
            <person name="Sun S."/>
            <person name="Syed K."/>
            <person name="Tsang A."/>
            <person name="Wiebenga A."/>
            <person name="Young D."/>
            <person name="Pisabarro A."/>
            <person name="Eastwood D.C."/>
            <person name="Martin F."/>
            <person name="Cullen D."/>
            <person name="Grigoriev I.V."/>
            <person name="Hibbett D.S."/>
        </authorList>
    </citation>
    <scope>NUCLEOTIDE SEQUENCE [LARGE SCALE GENOMIC DNA]</scope>
    <source>
        <strain evidence="2">FP-91666</strain>
    </source>
</reference>
<dbReference type="OrthoDB" id="2269034at2759"/>
<keyword evidence="2" id="KW-1185">Reference proteome</keyword>